<feature type="region of interest" description="Disordered" evidence="1">
    <location>
        <begin position="262"/>
        <end position="306"/>
    </location>
</feature>
<feature type="compositionally biased region" description="Acidic residues" evidence="1">
    <location>
        <begin position="269"/>
        <end position="278"/>
    </location>
</feature>
<evidence type="ECO:0000256" key="1">
    <source>
        <dbReference type="SAM" id="MobiDB-lite"/>
    </source>
</evidence>
<feature type="compositionally biased region" description="Low complexity" evidence="1">
    <location>
        <begin position="189"/>
        <end position="206"/>
    </location>
</feature>
<protein>
    <submittedName>
        <fullName evidence="2">Uncharacterized protein</fullName>
    </submittedName>
</protein>
<reference evidence="2 3" key="1">
    <citation type="submission" date="2021-12" db="EMBL/GenBank/DDBJ databases">
        <title>High titer production of polyol ester of fatty acids by Rhodotorula paludigena BS15 towards product separation-free biomass refinery.</title>
        <authorList>
            <person name="Mano J."/>
            <person name="Ono H."/>
            <person name="Tanaka T."/>
            <person name="Naito K."/>
            <person name="Sushida H."/>
            <person name="Ike M."/>
            <person name="Tokuyasu K."/>
            <person name="Kitaoka M."/>
        </authorList>
    </citation>
    <scope>NUCLEOTIDE SEQUENCE [LARGE SCALE GENOMIC DNA]</scope>
    <source>
        <strain evidence="2 3">BS15</strain>
    </source>
</reference>
<comment type="caution">
    <text evidence="2">The sequence shown here is derived from an EMBL/GenBank/DDBJ whole genome shotgun (WGS) entry which is preliminary data.</text>
</comment>
<feature type="compositionally biased region" description="Low complexity" evidence="1">
    <location>
        <begin position="165"/>
        <end position="182"/>
    </location>
</feature>
<organism evidence="2 3">
    <name type="scientific">Rhodotorula paludigena</name>
    <dbReference type="NCBI Taxonomy" id="86838"/>
    <lineage>
        <taxon>Eukaryota</taxon>
        <taxon>Fungi</taxon>
        <taxon>Dikarya</taxon>
        <taxon>Basidiomycota</taxon>
        <taxon>Pucciniomycotina</taxon>
        <taxon>Microbotryomycetes</taxon>
        <taxon>Sporidiobolales</taxon>
        <taxon>Sporidiobolaceae</taxon>
        <taxon>Rhodotorula</taxon>
    </lineage>
</organism>
<feature type="region of interest" description="Disordered" evidence="1">
    <location>
        <begin position="159"/>
        <end position="208"/>
    </location>
</feature>
<name>A0AAV5GP28_9BASI</name>
<feature type="region of interest" description="Disordered" evidence="1">
    <location>
        <begin position="492"/>
        <end position="518"/>
    </location>
</feature>
<evidence type="ECO:0000313" key="3">
    <source>
        <dbReference type="Proteomes" id="UP001342314"/>
    </source>
</evidence>
<feature type="region of interest" description="Disordered" evidence="1">
    <location>
        <begin position="221"/>
        <end position="240"/>
    </location>
</feature>
<feature type="compositionally biased region" description="Basic residues" evidence="1">
    <location>
        <begin position="283"/>
        <end position="298"/>
    </location>
</feature>
<keyword evidence="3" id="KW-1185">Reference proteome</keyword>
<sequence length="726" mass="76745">MDFSNLLNPSSDPAPRASGSGDPAPLASRMALNSLLSAPGAAMAAPGYAFEDTAAFPGAGGFAPSAFELHPPASPLTATLDPLAALDPQALAAQVRSAMGPPPVVRGASPVSTASVVPDSDDEGALRRAERVAGKAPVKLEDDAEVDIMANGDEGATLAALKTQPRPSSATPKPRSKASSSKGKARAHLASTGTSPAPSPGPSGLSQELLFDSTSLSALTASSAGGMSGPPLSPSAYVHPRLDPSLPRATLPAAFEAYAPPRRATFGVGDDDSDSEDEDARRKERQRRAAMQKGKSKAKAKEDEEDDSEVDDRLYCICKELYDPEPVAPLSKYCTDYCGVAVAAARLELLQVETGAAPDSFYDAVRKARRREADTADAAAPGQLDRAALDTLPVAEQNAQRGVRREAEFARQDAADARTRSRLVARLRETDERRAALRGAVGRVELRLVYLRVAVQRWEKLCADTARALIEANAVAPAGEDADEAAAAAAAAAAGNSRKGKRKGKGSGKKKGPTAPTSLPEAQCGLDVRLCFSDAEWRAWCVGDEGRAILEAAQGGDVDLAVELDAAQLDHVCLTTRKECNRHQGWQKVREADFALEKAVFNRRLERLDVLSHSLGGQLAQHDETVAFRLANRSRTADDADLIGVEDLLVEREEARAAAVASSPPRRTQQQQQPRGNRGRETRSPSLHANGNGYGGESRAGSGDYEELLMAGLSRSELRQLRRQGG</sequence>
<dbReference type="Proteomes" id="UP001342314">
    <property type="component" value="Unassembled WGS sequence"/>
</dbReference>
<feature type="compositionally biased region" description="Polar residues" evidence="1">
    <location>
        <begin position="1"/>
        <end position="11"/>
    </location>
</feature>
<feature type="region of interest" description="Disordered" evidence="1">
    <location>
        <begin position="656"/>
        <end position="702"/>
    </location>
</feature>
<proteinExistence type="predicted"/>
<dbReference type="EMBL" id="BQKY01000010">
    <property type="protein sequence ID" value="GJN91918.1"/>
    <property type="molecule type" value="Genomic_DNA"/>
</dbReference>
<feature type="compositionally biased region" description="Low complexity" evidence="1">
    <location>
        <begin position="657"/>
        <end position="676"/>
    </location>
</feature>
<feature type="compositionally biased region" description="Basic residues" evidence="1">
    <location>
        <begin position="498"/>
        <end position="512"/>
    </location>
</feature>
<dbReference type="AlphaFoldDB" id="A0AAV5GP28"/>
<feature type="region of interest" description="Disordered" evidence="1">
    <location>
        <begin position="101"/>
        <end position="125"/>
    </location>
</feature>
<gene>
    <name evidence="2" type="ORF">Rhopal_004943-T1</name>
</gene>
<feature type="region of interest" description="Disordered" evidence="1">
    <location>
        <begin position="1"/>
        <end position="27"/>
    </location>
</feature>
<evidence type="ECO:0000313" key="2">
    <source>
        <dbReference type="EMBL" id="GJN91918.1"/>
    </source>
</evidence>
<accession>A0AAV5GP28</accession>